<feature type="transmembrane region" description="Helical" evidence="6">
    <location>
        <begin position="398"/>
        <end position="423"/>
    </location>
</feature>
<dbReference type="PANTHER" id="PTHR23507">
    <property type="entry name" value="ZGC:174356"/>
    <property type="match status" value="1"/>
</dbReference>
<evidence type="ECO:0000256" key="5">
    <source>
        <dbReference type="SAM" id="MobiDB-lite"/>
    </source>
</evidence>
<dbReference type="InterPro" id="IPR011701">
    <property type="entry name" value="MFS"/>
</dbReference>
<evidence type="ECO:0000313" key="8">
    <source>
        <dbReference type="Proteomes" id="UP000780801"/>
    </source>
</evidence>
<feature type="region of interest" description="Disordered" evidence="5">
    <location>
        <begin position="477"/>
        <end position="506"/>
    </location>
</feature>
<dbReference type="Proteomes" id="UP000780801">
    <property type="component" value="Unassembled WGS sequence"/>
</dbReference>
<comment type="caution">
    <text evidence="7">The sequence shown here is derived from an EMBL/GenBank/DDBJ whole genome shotgun (WGS) entry which is preliminary data.</text>
</comment>
<comment type="subcellular location">
    <subcellularLocation>
        <location evidence="1">Membrane</location>
        <topology evidence="1">Multi-pass membrane protein</topology>
    </subcellularLocation>
</comment>
<keyword evidence="2 6" id="KW-0812">Transmembrane</keyword>
<keyword evidence="3 6" id="KW-1133">Transmembrane helix</keyword>
<feature type="transmembrane region" description="Helical" evidence="6">
    <location>
        <begin position="581"/>
        <end position="602"/>
    </location>
</feature>
<sequence length="644" mass="70049">PQASSRGGASEHTPLLSSQEEAARRYSTNNDGNAALPTSPALAAIDPVTVYVRVLQEHLPWNKRPSPLWILPAFILPSITSGMIISSLGQFHAVLLCREYMNHHGGANSTIFSVMDIMSRSLAGASGDADWVTILSPAKECQTPEVQAYSAKILGALELLGAIACMIQRLRKSRYYCSLSDKHGRLKIMIVGFSNTIFTLICMYCMSRWWDEVGMKVMVLTVVVGGLLGGLMQNSAVCLAYAADCTDPANRSLVFSWLHAGIFMGLAVGPYIGGLIVKRTGSFMTIVLIDGIASALSLLLVAFVVPESVPSKQSAHIRKLYEEALVAASLPSSSNTQNSNSKIGLLSSLGFFKPSPGNAGLLIMGSIAFLGMLSFKGSFSILILYTNLKFSWGEYEDGIMFSLGAIVRFLSLVALLPGMNHLYHKYKSSRSRQGKGLDQAGAESGVNQQILSTSNSSNTIDSNDTTIEQDQLGLIPNNAISSDSNESDSEAPMQERRRRGSTTDTLQIEEKEKKYRDIKFDTWVLRVGFIINSVTYVGYGLATNTWLFILASSLHAISIITLPSLKTLFTSMVEPSQFGAAMGAIQIVDAIAGVFSPLVISWVYALTVKTFPEFVWYCCAFLTGMCVLLAFMIRQKQFRNVSIV</sequence>
<feature type="non-terminal residue" evidence="7">
    <location>
        <position position="644"/>
    </location>
</feature>
<organism evidence="7 8">
    <name type="scientific">Lunasporangiospora selenospora</name>
    <dbReference type="NCBI Taxonomy" id="979761"/>
    <lineage>
        <taxon>Eukaryota</taxon>
        <taxon>Fungi</taxon>
        <taxon>Fungi incertae sedis</taxon>
        <taxon>Mucoromycota</taxon>
        <taxon>Mortierellomycotina</taxon>
        <taxon>Mortierellomycetes</taxon>
        <taxon>Mortierellales</taxon>
        <taxon>Mortierellaceae</taxon>
        <taxon>Lunasporangiospora</taxon>
    </lineage>
</organism>
<dbReference type="InterPro" id="IPR036259">
    <property type="entry name" value="MFS_trans_sf"/>
</dbReference>
<feature type="transmembrane region" description="Helical" evidence="6">
    <location>
        <begin position="68"/>
        <end position="91"/>
    </location>
</feature>
<dbReference type="Gene3D" id="1.20.1250.20">
    <property type="entry name" value="MFS general substrate transporter like domains"/>
    <property type="match status" value="2"/>
</dbReference>
<reference evidence="7" key="1">
    <citation type="journal article" date="2020" name="Fungal Divers.">
        <title>Resolving the Mortierellaceae phylogeny through synthesis of multi-gene phylogenetics and phylogenomics.</title>
        <authorList>
            <person name="Vandepol N."/>
            <person name="Liber J."/>
            <person name="Desiro A."/>
            <person name="Na H."/>
            <person name="Kennedy M."/>
            <person name="Barry K."/>
            <person name="Grigoriev I.V."/>
            <person name="Miller A.N."/>
            <person name="O'Donnell K."/>
            <person name="Stajich J.E."/>
            <person name="Bonito G."/>
        </authorList>
    </citation>
    <scope>NUCLEOTIDE SEQUENCE</scope>
    <source>
        <strain evidence="7">KOD1015</strain>
    </source>
</reference>
<evidence type="ECO:0000256" key="4">
    <source>
        <dbReference type="ARBA" id="ARBA00023136"/>
    </source>
</evidence>
<dbReference type="PANTHER" id="PTHR23507:SF1">
    <property type="entry name" value="FI18259P1-RELATED"/>
    <property type="match status" value="1"/>
</dbReference>
<feature type="transmembrane region" description="Helical" evidence="6">
    <location>
        <begin position="548"/>
        <end position="569"/>
    </location>
</feature>
<feature type="transmembrane region" description="Helical" evidence="6">
    <location>
        <begin position="614"/>
        <end position="633"/>
    </location>
</feature>
<feature type="transmembrane region" description="Helical" evidence="6">
    <location>
        <begin position="283"/>
        <end position="305"/>
    </location>
</feature>
<evidence type="ECO:0000256" key="6">
    <source>
        <dbReference type="SAM" id="Phobius"/>
    </source>
</evidence>
<feature type="transmembrane region" description="Helical" evidence="6">
    <location>
        <begin position="523"/>
        <end position="542"/>
    </location>
</feature>
<dbReference type="GO" id="GO:0016020">
    <property type="term" value="C:membrane"/>
    <property type="evidence" value="ECO:0007669"/>
    <property type="project" value="UniProtKB-SubCell"/>
</dbReference>
<evidence type="ECO:0000256" key="2">
    <source>
        <dbReference type="ARBA" id="ARBA00022692"/>
    </source>
</evidence>
<protein>
    <recommendedName>
        <fullName evidence="9">MFS general substrate transporter</fullName>
    </recommendedName>
</protein>
<evidence type="ECO:0000256" key="1">
    <source>
        <dbReference type="ARBA" id="ARBA00004141"/>
    </source>
</evidence>
<dbReference type="Pfam" id="PF07690">
    <property type="entry name" value="MFS_1"/>
    <property type="match status" value="1"/>
</dbReference>
<dbReference type="AlphaFoldDB" id="A0A9P6G1T6"/>
<feature type="transmembrane region" description="Helical" evidence="6">
    <location>
        <begin position="361"/>
        <end position="386"/>
    </location>
</feature>
<proteinExistence type="predicted"/>
<feature type="compositionally biased region" description="Polar residues" evidence="5">
    <location>
        <begin position="15"/>
        <end position="32"/>
    </location>
</feature>
<evidence type="ECO:0000313" key="7">
    <source>
        <dbReference type="EMBL" id="KAF9585922.1"/>
    </source>
</evidence>
<gene>
    <name evidence="7" type="ORF">BGW38_000038</name>
</gene>
<dbReference type="GO" id="GO:0022857">
    <property type="term" value="F:transmembrane transporter activity"/>
    <property type="evidence" value="ECO:0007669"/>
    <property type="project" value="InterPro"/>
</dbReference>
<feature type="transmembrane region" description="Helical" evidence="6">
    <location>
        <begin position="254"/>
        <end position="277"/>
    </location>
</feature>
<evidence type="ECO:0008006" key="9">
    <source>
        <dbReference type="Google" id="ProtNLM"/>
    </source>
</evidence>
<evidence type="ECO:0000256" key="3">
    <source>
        <dbReference type="ARBA" id="ARBA00022989"/>
    </source>
</evidence>
<name>A0A9P6G1T6_9FUNG</name>
<keyword evidence="4 6" id="KW-0472">Membrane</keyword>
<feature type="transmembrane region" description="Helical" evidence="6">
    <location>
        <begin position="216"/>
        <end position="242"/>
    </location>
</feature>
<dbReference type="OrthoDB" id="3026777at2759"/>
<accession>A0A9P6G1T6</accession>
<dbReference type="EMBL" id="JAABOA010000100">
    <property type="protein sequence ID" value="KAF9585922.1"/>
    <property type="molecule type" value="Genomic_DNA"/>
</dbReference>
<keyword evidence="8" id="KW-1185">Reference proteome</keyword>
<feature type="region of interest" description="Disordered" evidence="5">
    <location>
        <begin position="1"/>
        <end position="33"/>
    </location>
</feature>
<feature type="transmembrane region" description="Helical" evidence="6">
    <location>
        <begin position="188"/>
        <end position="210"/>
    </location>
</feature>
<dbReference type="SUPFAM" id="SSF103473">
    <property type="entry name" value="MFS general substrate transporter"/>
    <property type="match status" value="2"/>
</dbReference>